<sequence>MGIAQGVAKDQFPFSISCDCRFVSLAQRESEEHFQVQYYDLQEKKIIVPLQDLLADNGNPYFSPTNPILAFLSDGQLKIYNYDTKTYLQVEKNNDTDFRFIIWDYFGKRLYLQDLDGSIWVYNLGTGKYFQIFHSTVPFITDRSISPAKEDGVFYFISDHESDFNQIYRYSGQGHIEKVVNSNHDKYLLGRPITKNEIIYRENSNGYLIVKKIKNNNIYNLSSDKEVNYDFYEGSGKTISLSASLNEPASVYRINPEGKKQDLANNLTVKKIPAPELFFNAAGMINHIYQSPKHNGHWLVWLHGGPNEQVSARYNLFINTLVSKGYGVIVLNYPGSTGIGNSYELRSMPLENQFPFQISGIKTDLRDILHKHKDIGNLSILGNSYGALLAHNLVSDPDFRFNKLIDFSGLFGSDQIHNEIPTLYIYGEKDVSLHNAGRVKFLETESKRKNVETIVLKDEGHIIIRRENNQLILDSILDFLKN</sequence>
<evidence type="ECO:0000313" key="2">
    <source>
        <dbReference type="EMBL" id="ANF50356.1"/>
    </source>
</evidence>
<evidence type="ECO:0008006" key="4">
    <source>
        <dbReference type="Google" id="ProtNLM"/>
    </source>
</evidence>
<dbReference type="AlphaFoldDB" id="A0A172XTW9"/>
<dbReference type="KEGG" id="chh:A0O34_07435"/>
<dbReference type="Proteomes" id="UP000077824">
    <property type="component" value="Chromosome"/>
</dbReference>
<reference evidence="2 3" key="1">
    <citation type="submission" date="2016-04" db="EMBL/GenBank/DDBJ databases">
        <title>Complete Genome Sequence of Chryseobacterium sp. IHBB 10212.</title>
        <authorList>
            <person name="Pal M."/>
            <person name="Swarnkar M.K."/>
            <person name="Kaushal K."/>
            <person name="Chhibber S."/>
            <person name="Singh A.K."/>
            <person name="Gulati A."/>
        </authorList>
    </citation>
    <scope>NUCLEOTIDE SEQUENCE [LARGE SCALE GENOMIC DNA]</scope>
    <source>
        <strain evidence="2 3">IHBB 10212</strain>
    </source>
</reference>
<name>A0A172XTW9_9FLAO</name>
<proteinExistence type="predicted"/>
<dbReference type="SUPFAM" id="SSF82171">
    <property type="entry name" value="DPP6 N-terminal domain-like"/>
    <property type="match status" value="1"/>
</dbReference>
<protein>
    <recommendedName>
        <fullName evidence="4">Peptidase S9 prolyl oligopeptidase catalytic domain-containing protein</fullName>
    </recommendedName>
</protein>
<keyword evidence="3" id="KW-1185">Reference proteome</keyword>
<organism evidence="2 3">
    <name type="scientific">Chryseobacterium glaciei</name>
    <dbReference type="NCBI Taxonomy" id="1685010"/>
    <lineage>
        <taxon>Bacteria</taxon>
        <taxon>Pseudomonadati</taxon>
        <taxon>Bacteroidota</taxon>
        <taxon>Flavobacteriia</taxon>
        <taxon>Flavobacteriales</taxon>
        <taxon>Weeksellaceae</taxon>
        <taxon>Chryseobacterium group</taxon>
        <taxon>Chryseobacterium</taxon>
    </lineage>
</organism>
<dbReference type="SUPFAM" id="SSF53474">
    <property type="entry name" value="alpha/beta-Hydrolases"/>
    <property type="match status" value="1"/>
</dbReference>
<keyword evidence="1" id="KW-0378">Hydrolase</keyword>
<dbReference type="Gene3D" id="3.40.50.1820">
    <property type="entry name" value="alpha/beta hydrolase"/>
    <property type="match status" value="1"/>
</dbReference>
<dbReference type="PANTHER" id="PTHR42776:SF4">
    <property type="entry name" value="ACYLAMINO-ACID-RELEASING ENZYME"/>
    <property type="match status" value="1"/>
</dbReference>
<evidence type="ECO:0000313" key="3">
    <source>
        <dbReference type="Proteomes" id="UP000077824"/>
    </source>
</evidence>
<dbReference type="Gene3D" id="2.130.10.10">
    <property type="entry name" value="YVTN repeat-like/Quinoprotein amine dehydrogenase"/>
    <property type="match status" value="1"/>
</dbReference>
<dbReference type="EMBL" id="CP015199">
    <property type="protein sequence ID" value="ANF50356.1"/>
    <property type="molecule type" value="Genomic_DNA"/>
</dbReference>
<dbReference type="PANTHER" id="PTHR42776">
    <property type="entry name" value="SERINE PEPTIDASE S9 FAMILY MEMBER"/>
    <property type="match status" value="1"/>
</dbReference>
<accession>A0A172XTW9</accession>
<dbReference type="GO" id="GO:0004252">
    <property type="term" value="F:serine-type endopeptidase activity"/>
    <property type="evidence" value="ECO:0007669"/>
    <property type="project" value="TreeGrafter"/>
</dbReference>
<gene>
    <name evidence="2" type="ORF">A0O34_07435</name>
</gene>
<evidence type="ECO:0000256" key="1">
    <source>
        <dbReference type="ARBA" id="ARBA00022801"/>
    </source>
</evidence>
<dbReference type="InterPro" id="IPR029058">
    <property type="entry name" value="AB_hydrolase_fold"/>
</dbReference>
<dbReference type="InterPro" id="IPR015943">
    <property type="entry name" value="WD40/YVTN_repeat-like_dom_sf"/>
</dbReference>